<dbReference type="SUPFAM" id="SSF50891">
    <property type="entry name" value="Cyclophilin-like"/>
    <property type="match status" value="1"/>
</dbReference>
<protein>
    <submittedName>
        <fullName evidence="4">Cyclophilin-like fold protein</fullName>
    </submittedName>
</protein>
<evidence type="ECO:0000313" key="5">
    <source>
        <dbReference type="Proteomes" id="UP001448614"/>
    </source>
</evidence>
<organism evidence="4 5">
    <name type="scientific">Paenarthrobacter nicotinovorans</name>
    <name type="common">Arthrobacter nicotinovorans</name>
    <dbReference type="NCBI Taxonomy" id="29320"/>
    <lineage>
        <taxon>Bacteria</taxon>
        <taxon>Bacillati</taxon>
        <taxon>Actinomycetota</taxon>
        <taxon>Actinomycetes</taxon>
        <taxon>Micrococcales</taxon>
        <taxon>Micrococcaceae</taxon>
        <taxon>Paenarthrobacter</taxon>
    </lineage>
</organism>
<dbReference type="EMBL" id="JBBMFV010000004">
    <property type="protein sequence ID" value="MEO3940456.1"/>
    <property type="molecule type" value="Genomic_DNA"/>
</dbReference>
<keyword evidence="5" id="KW-1185">Reference proteome</keyword>
<proteinExistence type="predicted"/>
<feature type="signal peptide" evidence="2">
    <location>
        <begin position="1"/>
        <end position="33"/>
    </location>
</feature>
<sequence length="190" mass="20463">MRRSIPGLQVPAITVTFALALLLALPGCSPAPKDGPAPRPDDGTARPRETATTAGTSGPWESPTTAVDSVAGTVVRFSTHSETLNVTIDEDSPATRDFLSMLPLTLTMEEFAGREKIADLPRPLRHEGSPGSDPGDGDLIYFIPWGNLGFYYNASGIEFSDQTVHLGRYDATPQELARFEGQEVHVEVVR</sequence>
<gene>
    <name evidence="4" type="ORF">V3C41_05165</name>
</gene>
<accession>A0ABV0GPN2</accession>
<keyword evidence="2" id="KW-0732">Signal</keyword>
<dbReference type="InterPro" id="IPR041183">
    <property type="entry name" value="Cyclophilin-like"/>
</dbReference>
<feature type="chain" id="PRO_5046003022" evidence="2">
    <location>
        <begin position="34"/>
        <end position="190"/>
    </location>
</feature>
<name>A0ABV0GPN2_PAENI</name>
<feature type="compositionally biased region" description="Basic and acidic residues" evidence="1">
    <location>
        <begin position="39"/>
        <end position="49"/>
    </location>
</feature>
<dbReference type="Proteomes" id="UP001448614">
    <property type="component" value="Unassembled WGS sequence"/>
</dbReference>
<feature type="region of interest" description="Disordered" evidence="1">
    <location>
        <begin position="29"/>
        <end position="65"/>
    </location>
</feature>
<reference evidence="4 5" key="1">
    <citation type="journal article" date="2024" name="Appl. Microbiol. Biotechnol.">
        <title>Biosynthetic gene clusters with biotechnological applications in novel Antarctic isolates from Actinomycetota.</title>
        <authorList>
            <person name="Bruna P."/>
            <person name="Nunez-Montero K."/>
            <person name="Contreras M.J."/>
            <person name="Leal K."/>
            <person name="Garcia M."/>
            <person name="Abanto M."/>
            <person name="Barrientos L."/>
        </authorList>
    </citation>
    <scope>NUCLEOTIDE SEQUENCE [LARGE SCALE GENOMIC DNA]</scope>
    <source>
        <strain evidence="4 5">Se16.17</strain>
    </source>
</reference>
<dbReference type="Gene3D" id="2.40.100.20">
    <property type="match status" value="1"/>
</dbReference>
<evidence type="ECO:0000259" key="3">
    <source>
        <dbReference type="Pfam" id="PF18050"/>
    </source>
</evidence>
<dbReference type="InterPro" id="IPR029000">
    <property type="entry name" value="Cyclophilin-like_dom_sf"/>
</dbReference>
<evidence type="ECO:0000256" key="2">
    <source>
        <dbReference type="SAM" id="SignalP"/>
    </source>
</evidence>
<dbReference type="RefSeq" id="WP_051420989.1">
    <property type="nucleotide sequence ID" value="NZ_JBBMFV010000004.1"/>
</dbReference>
<feature type="domain" description="Cyclophilin-like" evidence="3">
    <location>
        <begin position="80"/>
        <end position="185"/>
    </location>
</feature>
<dbReference type="Pfam" id="PF18050">
    <property type="entry name" value="Cyclophil_like2"/>
    <property type="match status" value="1"/>
</dbReference>
<comment type="caution">
    <text evidence="4">The sequence shown here is derived from an EMBL/GenBank/DDBJ whole genome shotgun (WGS) entry which is preliminary data.</text>
</comment>
<evidence type="ECO:0000313" key="4">
    <source>
        <dbReference type="EMBL" id="MEO3940456.1"/>
    </source>
</evidence>
<evidence type="ECO:0000256" key="1">
    <source>
        <dbReference type="SAM" id="MobiDB-lite"/>
    </source>
</evidence>